<evidence type="ECO:0000256" key="4">
    <source>
        <dbReference type="ARBA" id="ARBA00023125"/>
    </source>
</evidence>
<protein>
    <recommendedName>
        <fullName evidence="6">RNA polymerase sigma factor</fullName>
    </recommendedName>
</protein>
<keyword evidence="3 6" id="KW-0731">Sigma factor</keyword>
<dbReference type="CDD" id="cd06171">
    <property type="entry name" value="Sigma70_r4"/>
    <property type="match status" value="1"/>
</dbReference>
<comment type="similarity">
    <text evidence="1 6">Belongs to the sigma-70 factor family. ECF subfamily.</text>
</comment>
<dbReference type="AlphaFoldDB" id="A0A919X4R7"/>
<dbReference type="PANTHER" id="PTHR43133:SF8">
    <property type="entry name" value="RNA POLYMERASE SIGMA FACTOR HI_1459-RELATED"/>
    <property type="match status" value="1"/>
</dbReference>
<dbReference type="InterPro" id="IPR039425">
    <property type="entry name" value="RNA_pol_sigma-70-like"/>
</dbReference>
<dbReference type="Proteomes" id="UP000676917">
    <property type="component" value="Unassembled WGS sequence"/>
</dbReference>
<dbReference type="Gene3D" id="1.10.1740.10">
    <property type="match status" value="1"/>
</dbReference>
<proteinExistence type="inferred from homology"/>
<evidence type="ECO:0000256" key="3">
    <source>
        <dbReference type="ARBA" id="ARBA00023082"/>
    </source>
</evidence>
<dbReference type="Gene3D" id="1.10.10.10">
    <property type="entry name" value="Winged helix-like DNA-binding domain superfamily/Winged helix DNA-binding domain"/>
    <property type="match status" value="1"/>
</dbReference>
<dbReference type="InterPro" id="IPR036388">
    <property type="entry name" value="WH-like_DNA-bd_sf"/>
</dbReference>
<name>A0A919X4R7_9BACI</name>
<comment type="caution">
    <text evidence="9">The sequence shown here is derived from an EMBL/GenBank/DDBJ whole genome shotgun (WGS) entry which is preliminary data.</text>
</comment>
<dbReference type="EMBL" id="BORP01000001">
    <property type="protein sequence ID" value="GIO25862.1"/>
    <property type="molecule type" value="Genomic_DNA"/>
</dbReference>
<dbReference type="PANTHER" id="PTHR43133">
    <property type="entry name" value="RNA POLYMERASE ECF-TYPE SIGMA FACTO"/>
    <property type="match status" value="1"/>
</dbReference>
<evidence type="ECO:0000313" key="9">
    <source>
        <dbReference type="EMBL" id="GIO25862.1"/>
    </source>
</evidence>
<reference evidence="9" key="1">
    <citation type="submission" date="2021-03" db="EMBL/GenBank/DDBJ databases">
        <title>Antimicrobial resistance genes in bacteria isolated from Japanese honey, and their potential for conferring macrolide and lincosamide resistance in the American foulbrood pathogen Paenibacillus larvae.</title>
        <authorList>
            <person name="Okamoto M."/>
            <person name="Kumagai M."/>
            <person name="Kanamori H."/>
            <person name="Takamatsu D."/>
        </authorList>
    </citation>
    <scope>NUCLEOTIDE SEQUENCE</scope>
    <source>
        <strain evidence="9">J43TS3</strain>
    </source>
</reference>
<evidence type="ECO:0000256" key="5">
    <source>
        <dbReference type="ARBA" id="ARBA00023163"/>
    </source>
</evidence>
<keyword evidence="4 6" id="KW-0238">DNA-binding</keyword>
<feature type="domain" description="RNA polymerase sigma-70 region 2" evidence="7">
    <location>
        <begin position="10"/>
        <end position="72"/>
    </location>
</feature>
<dbReference type="InterPro" id="IPR007627">
    <property type="entry name" value="RNA_pol_sigma70_r2"/>
</dbReference>
<dbReference type="RefSeq" id="WP_212919370.1">
    <property type="nucleotide sequence ID" value="NZ_BORP01000001.1"/>
</dbReference>
<feature type="domain" description="RNA polymerase sigma factor 70 region 4 type 2" evidence="8">
    <location>
        <begin position="101"/>
        <end position="146"/>
    </location>
</feature>
<organism evidence="9 10">
    <name type="scientific">Ornithinibacillus bavariensis</name>
    <dbReference type="NCBI Taxonomy" id="545502"/>
    <lineage>
        <taxon>Bacteria</taxon>
        <taxon>Bacillati</taxon>
        <taxon>Bacillota</taxon>
        <taxon>Bacilli</taxon>
        <taxon>Bacillales</taxon>
        <taxon>Bacillaceae</taxon>
        <taxon>Ornithinibacillus</taxon>
    </lineage>
</organism>
<evidence type="ECO:0000259" key="7">
    <source>
        <dbReference type="Pfam" id="PF04542"/>
    </source>
</evidence>
<keyword evidence="2 6" id="KW-0805">Transcription regulation</keyword>
<dbReference type="SUPFAM" id="SSF88946">
    <property type="entry name" value="Sigma2 domain of RNA polymerase sigma factors"/>
    <property type="match status" value="1"/>
</dbReference>
<dbReference type="GO" id="GO:0006352">
    <property type="term" value="P:DNA-templated transcription initiation"/>
    <property type="evidence" value="ECO:0007669"/>
    <property type="project" value="InterPro"/>
</dbReference>
<dbReference type="GO" id="GO:0016987">
    <property type="term" value="F:sigma factor activity"/>
    <property type="evidence" value="ECO:0007669"/>
    <property type="project" value="UniProtKB-KW"/>
</dbReference>
<keyword evidence="5 6" id="KW-0804">Transcription</keyword>
<dbReference type="InterPro" id="IPR000838">
    <property type="entry name" value="RNA_pol_sigma70_ECF_CS"/>
</dbReference>
<evidence type="ECO:0000256" key="2">
    <source>
        <dbReference type="ARBA" id="ARBA00023015"/>
    </source>
</evidence>
<evidence type="ECO:0000259" key="8">
    <source>
        <dbReference type="Pfam" id="PF08281"/>
    </source>
</evidence>
<dbReference type="InterPro" id="IPR013325">
    <property type="entry name" value="RNA_pol_sigma_r2"/>
</dbReference>
<dbReference type="GO" id="GO:0006950">
    <property type="term" value="P:response to stress"/>
    <property type="evidence" value="ECO:0007669"/>
    <property type="project" value="UniProtKB-ARBA"/>
</dbReference>
<evidence type="ECO:0000313" key="10">
    <source>
        <dbReference type="Proteomes" id="UP000676917"/>
    </source>
</evidence>
<dbReference type="GO" id="GO:0003677">
    <property type="term" value="F:DNA binding"/>
    <property type="evidence" value="ECO:0007669"/>
    <property type="project" value="UniProtKB-KW"/>
</dbReference>
<evidence type="ECO:0000256" key="6">
    <source>
        <dbReference type="RuleBase" id="RU000716"/>
    </source>
</evidence>
<dbReference type="Pfam" id="PF08281">
    <property type="entry name" value="Sigma70_r4_2"/>
    <property type="match status" value="1"/>
</dbReference>
<dbReference type="SUPFAM" id="SSF88659">
    <property type="entry name" value="Sigma3 and sigma4 domains of RNA polymerase sigma factors"/>
    <property type="match status" value="1"/>
</dbReference>
<dbReference type="NCBIfam" id="TIGR02937">
    <property type="entry name" value="sigma70-ECF"/>
    <property type="match status" value="1"/>
</dbReference>
<evidence type="ECO:0000256" key="1">
    <source>
        <dbReference type="ARBA" id="ARBA00010641"/>
    </source>
</evidence>
<keyword evidence="10" id="KW-1185">Reference proteome</keyword>
<gene>
    <name evidence="9" type="ORF">J43TS3_04730</name>
</gene>
<dbReference type="InterPro" id="IPR013324">
    <property type="entry name" value="RNA_pol_sigma_r3/r4-like"/>
</dbReference>
<sequence length="218" mass="25723">MNINELRIESIINKLYHYCLTLTTSKWHAEDLVQETLIKVLLLKQKEPNRDMNLTFLYTIARNLFMDEKRREPLLLSEFDGLLGSGMDSTEWDSLLEILYSQLPLRQAMLITLKDVFHYTSEEISQMLRTSNESVKTALHRARKKLREDHESVSIQESNSSYMIQKITQAIKKEDAHKIFYYYRLLETRNYTVKGSRVKDLHFIFLSDPDGNILQINT</sequence>
<dbReference type="PROSITE" id="PS01063">
    <property type="entry name" value="SIGMA70_ECF"/>
    <property type="match status" value="1"/>
</dbReference>
<accession>A0A919X4R7</accession>
<dbReference type="InterPro" id="IPR014284">
    <property type="entry name" value="RNA_pol_sigma-70_dom"/>
</dbReference>
<dbReference type="InterPro" id="IPR013249">
    <property type="entry name" value="RNA_pol_sigma70_r4_t2"/>
</dbReference>
<dbReference type="Pfam" id="PF04542">
    <property type="entry name" value="Sigma70_r2"/>
    <property type="match status" value="1"/>
</dbReference>